<dbReference type="Pfam" id="PF01380">
    <property type="entry name" value="SIS"/>
    <property type="match status" value="1"/>
</dbReference>
<protein>
    <recommendedName>
        <fullName evidence="3">SIS domain-containing protein</fullName>
    </recommendedName>
</protein>
<dbReference type="InterPro" id="IPR035466">
    <property type="entry name" value="GlmS/AgaS_SIS"/>
</dbReference>
<dbReference type="PROSITE" id="PS51464">
    <property type="entry name" value="SIS"/>
    <property type="match status" value="2"/>
</dbReference>
<dbReference type="InterPro" id="IPR046348">
    <property type="entry name" value="SIS_dom_sf"/>
</dbReference>
<proteinExistence type="predicted"/>
<keyword evidence="2" id="KW-0812">Transmembrane</keyword>
<keyword evidence="1" id="KW-0677">Repeat</keyword>
<evidence type="ECO:0000313" key="4">
    <source>
        <dbReference type="EMBL" id="MPM36776.1"/>
    </source>
</evidence>
<keyword evidence="2" id="KW-1133">Transmembrane helix</keyword>
<feature type="domain" description="SIS" evidence="3">
    <location>
        <begin position="216"/>
        <end position="359"/>
    </location>
</feature>
<gene>
    <name evidence="4" type="ORF">SDC9_83378</name>
</gene>
<name>A0A644Z7H0_9ZZZZ</name>
<dbReference type="GO" id="GO:0097367">
    <property type="term" value="F:carbohydrate derivative binding"/>
    <property type="evidence" value="ECO:0007669"/>
    <property type="project" value="InterPro"/>
</dbReference>
<evidence type="ECO:0000256" key="1">
    <source>
        <dbReference type="ARBA" id="ARBA00022737"/>
    </source>
</evidence>
<feature type="domain" description="SIS" evidence="3">
    <location>
        <begin position="42"/>
        <end position="186"/>
    </location>
</feature>
<accession>A0A644Z7H0</accession>
<dbReference type="GO" id="GO:0006047">
    <property type="term" value="P:UDP-N-acetylglucosamine metabolic process"/>
    <property type="evidence" value="ECO:0007669"/>
    <property type="project" value="TreeGrafter"/>
</dbReference>
<dbReference type="Gene3D" id="3.40.50.10490">
    <property type="entry name" value="Glucose-6-phosphate isomerase like protein, domain 1"/>
    <property type="match status" value="2"/>
</dbReference>
<dbReference type="InterPro" id="IPR001347">
    <property type="entry name" value="SIS_dom"/>
</dbReference>
<evidence type="ECO:0000256" key="2">
    <source>
        <dbReference type="SAM" id="Phobius"/>
    </source>
</evidence>
<keyword evidence="2" id="KW-0472">Membrane</keyword>
<dbReference type="GO" id="GO:0006002">
    <property type="term" value="P:fructose 6-phosphate metabolic process"/>
    <property type="evidence" value="ECO:0007669"/>
    <property type="project" value="TreeGrafter"/>
</dbReference>
<dbReference type="EMBL" id="VSSQ01007717">
    <property type="protein sequence ID" value="MPM36776.1"/>
    <property type="molecule type" value="Genomic_DNA"/>
</dbReference>
<dbReference type="PANTHER" id="PTHR10937">
    <property type="entry name" value="GLUCOSAMINE--FRUCTOSE-6-PHOSPHATE AMINOTRANSFERASE, ISOMERIZING"/>
    <property type="match status" value="1"/>
</dbReference>
<dbReference type="PANTHER" id="PTHR10937:SF0">
    <property type="entry name" value="GLUTAMINE--FRUCTOSE-6-PHOSPHATE TRANSAMINASE (ISOMERIZING)"/>
    <property type="match status" value="1"/>
</dbReference>
<evidence type="ECO:0000259" key="3">
    <source>
        <dbReference type="PROSITE" id="PS51464"/>
    </source>
</evidence>
<reference evidence="4" key="1">
    <citation type="submission" date="2019-08" db="EMBL/GenBank/DDBJ databases">
        <authorList>
            <person name="Kucharzyk K."/>
            <person name="Murdoch R.W."/>
            <person name="Higgins S."/>
            <person name="Loffler F."/>
        </authorList>
    </citation>
    <scope>NUCLEOTIDE SEQUENCE</scope>
</reference>
<dbReference type="GO" id="GO:0004360">
    <property type="term" value="F:glutamine-fructose-6-phosphate transaminase (isomerizing) activity"/>
    <property type="evidence" value="ECO:0007669"/>
    <property type="project" value="TreeGrafter"/>
</dbReference>
<organism evidence="4">
    <name type="scientific">bioreactor metagenome</name>
    <dbReference type="NCBI Taxonomy" id="1076179"/>
    <lineage>
        <taxon>unclassified sequences</taxon>
        <taxon>metagenomes</taxon>
        <taxon>ecological metagenomes</taxon>
    </lineage>
</organism>
<dbReference type="SUPFAM" id="SSF53697">
    <property type="entry name" value="SIS domain"/>
    <property type="match status" value="1"/>
</dbReference>
<dbReference type="AlphaFoldDB" id="A0A644Z7H0"/>
<dbReference type="GO" id="GO:0006487">
    <property type="term" value="P:protein N-linked glycosylation"/>
    <property type="evidence" value="ECO:0007669"/>
    <property type="project" value="TreeGrafter"/>
</dbReference>
<feature type="transmembrane region" description="Helical" evidence="2">
    <location>
        <begin position="57"/>
        <end position="77"/>
    </location>
</feature>
<dbReference type="CDD" id="cd05008">
    <property type="entry name" value="SIS_GlmS_GlmD_1"/>
    <property type="match status" value="1"/>
</dbReference>
<comment type="caution">
    <text evidence="4">The sequence shown here is derived from an EMBL/GenBank/DDBJ whole genome shotgun (WGS) entry which is preliminary data.</text>
</comment>
<sequence>MDIEKLRKKFPGGILRERHPYYMFDTISDIPASLQACLAPEVLKKIKKAVKGVHPNLIYTLGCGTSLNAALAAAYFLQRTLKIPAYTFDAFDFEVDPPIVIDAHTLVIAISESGNSITTCLSVEYANEHGAFTVGISAYSESRLAKTAKLSLVDPSGHDVPLGKTRSYQTNTLSAILAGVLTQRDEVADPILARLAEIPTSLAASTPLWQKKAQELAACLPAGPTRHIVTGFGIQKPNADEIRLKLLEVLGESATAFGLEEFAHGPSATFREDVCVFMLQTDERTLQKALHFAKGVAISRANLVVITDQPTAGWPEKALLLPLTPLPDGGVYGGFGAAMAAQYLFYFLALHKGLNPDVNLEDIHPELGDIYSFYFPPGTH</sequence>